<dbReference type="InterPro" id="IPR004358">
    <property type="entry name" value="Sig_transdc_His_kin-like_C"/>
</dbReference>
<name>A0ABM5YZ51_9BACT</name>
<evidence type="ECO:0000256" key="1">
    <source>
        <dbReference type="ARBA" id="ARBA00000085"/>
    </source>
</evidence>
<keyword evidence="3" id="KW-0597">Phosphoprotein</keyword>
<comment type="catalytic activity">
    <reaction evidence="1">
        <text>ATP + protein L-histidine = ADP + protein N-phospho-L-histidine.</text>
        <dbReference type="EC" id="2.7.13.3"/>
    </reaction>
</comment>
<proteinExistence type="predicted"/>
<dbReference type="Proteomes" id="UP000055611">
    <property type="component" value="Chromosome"/>
</dbReference>
<dbReference type="SUPFAM" id="SSF55874">
    <property type="entry name" value="ATPase domain of HSP90 chaperone/DNA topoisomerase II/histidine kinase"/>
    <property type="match status" value="1"/>
</dbReference>
<keyword evidence="6" id="KW-1185">Reference proteome</keyword>
<evidence type="ECO:0000256" key="2">
    <source>
        <dbReference type="ARBA" id="ARBA00012438"/>
    </source>
</evidence>
<gene>
    <name evidence="5" type="ORF">AWY79_17945</name>
</gene>
<dbReference type="PANTHER" id="PTHR43547">
    <property type="entry name" value="TWO-COMPONENT HISTIDINE KINASE"/>
    <property type="match status" value="1"/>
</dbReference>
<dbReference type="PRINTS" id="PR00344">
    <property type="entry name" value="BCTRLSENSOR"/>
</dbReference>
<evidence type="ECO:0000313" key="6">
    <source>
        <dbReference type="Proteomes" id="UP000055611"/>
    </source>
</evidence>
<dbReference type="SMART" id="SM00387">
    <property type="entry name" value="HATPase_c"/>
    <property type="match status" value="1"/>
</dbReference>
<dbReference type="PROSITE" id="PS50109">
    <property type="entry name" value="HIS_KIN"/>
    <property type="match status" value="1"/>
</dbReference>
<dbReference type="EMBL" id="CP014206">
    <property type="protein sequence ID" value="AMK12848.1"/>
    <property type="molecule type" value="Genomic_DNA"/>
</dbReference>
<dbReference type="InterPro" id="IPR005467">
    <property type="entry name" value="His_kinase_dom"/>
</dbReference>
<dbReference type="InterPro" id="IPR036890">
    <property type="entry name" value="HATPase_C_sf"/>
</dbReference>
<evidence type="ECO:0000313" key="5">
    <source>
        <dbReference type="EMBL" id="AMK12848.1"/>
    </source>
</evidence>
<protein>
    <recommendedName>
        <fullName evidence="2">histidine kinase</fullName>
        <ecNumber evidence="2">2.7.13.3</ecNumber>
    </recommendedName>
</protein>
<sequence length="214" mass="23613">MMERVFFHDIMNTAGGARNLVELLLGDDDDDVRESLELLSLSLNGLVGEIASQRDLVLAENGDYPISKTAILSRSVVEDVARELRRHPVSAEREIAVSRDSCDRVLKTDLSLLHRVLVNMVKNGLEATPPGGTVRIGCSSANKYVVFEVRNDQAMDQATQCQIFKRFYSTKGRGRGVGTYSIKLLTENYLGGRADFTSNAQVGTLFRVFIPESG</sequence>
<dbReference type="Pfam" id="PF02518">
    <property type="entry name" value="HATPase_c"/>
    <property type="match status" value="1"/>
</dbReference>
<dbReference type="InterPro" id="IPR003594">
    <property type="entry name" value="HATPase_dom"/>
</dbReference>
<evidence type="ECO:0000256" key="3">
    <source>
        <dbReference type="ARBA" id="ARBA00022553"/>
    </source>
</evidence>
<accession>A0ABM5YZ51</accession>
<dbReference type="EC" id="2.7.13.3" evidence="2"/>
<reference evidence="5 6" key="1">
    <citation type="journal article" date="2016" name="Front. Microbiol.">
        <title>Genome Sequence of the Piezophilic, Mesophilic Sulfate-Reducing Bacterium Desulfovibrio indicus J2T.</title>
        <authorList>
            <person name="Cao J."/>
            <person name="Maignien L."/>
            <person name="Shao Z."/>
            <person name="Alain K."/>
            <person name="Jebbar M."/>
        </authorList>
    </citation>
    <scope>NUCLEOTIDE SEQUENCE [LARGE SCALE GENOMIC DNA]</scope>
    <source>
        <strain evidence="5 6">J2</strain>
    </source>
</reference>
<feature type="domain" description="Histidine kinase" evidence="4">
    <location>
        <begin position="5"/>
        <end position="214"/>
    </location>
</feature>
<dbReference type="PANTHER" id="PTHR43547:SF2">
    <property type="entry name" value="HYBRID SIGNAL TRANSDUCTION HISTIDINE KINASE C"/>
    <property type="match status" value="1"/>
</dbReference>
<dbReference type="Gene3D" id="3.30.565.10">
    <property type="entry name" value="Histidine kinase-like ATPase, C-terminal domain"/>
    <property type="match status" value="1"/>
</dbReference>
<organism evidence="5 6">
    <name type="scientific">Pseudodesulfovibrio indicus</name>
    <dbReference type="NCBI Taxonomy" id="1716143"/>
    <lineage>
        <taxon>Bacteria</taxon>
        <taxon>Pseudomonadati</taxon>
        <taxon>Thermodesulfobacteriota</taxon>
        <taxon>Desulfovibrionia</taxon>
        <taxon>Desulfovibrionales</taxon>
        <taxon>Desulfovibrionaceae</taxon>
    </lineage>
</organism>
<evidence type="ECO:0000259" key="4">
    <source>
        <dbReference type="PROSITE" id="PS50109"/>
    </source>
</evidence>